<evidence type="ECO:0000313" key="2">
    <source>
        <dbReference type="Proteomes" id="UP000654345"/>
    </source>
</evidence>
<dbReference type="Gene3D" id="1.10.575.10">
    <property type="entry name" value="P1 Nuclease"/>
    <property type="match status" value="1"/>
</dbReference>
<dbReference type="RefSeq" id="WP_201375891.1">
    <property type="nucleotide sequence ID" value="NZ_BNJG01000003.1"/>
</dbReference>
<accession>A0ABQ3V3H2</accession>
<dbReference type="Proteomes" id="UP000654345">
    <property type="component" value="Unassembled WGS sequence"/>
</dbReference>
<keyword evidence="2" id="KW-1185">Reference proteome</keyword>
<dbReference type="SUPFAM" id="SSF50494">
    <property type="entry name" value="Trypsin-like serine proteases"/>
    <property type="match status" value="1"/>
</dbReference>
<proteinExistence type="predicted"/>
<sequence length="749" mass="82211">MTYPSHAGRNFRSLSVRDLLDARDAYHVHLANLENVVATAIGLYRIRQDDPDAHTPVKQTEWRHRHQSPERTLENTIVQPWSWPCVLVFVKEWQTQQALIEADPDQVVPRFLYLPDGRIVPTCVILAPEQQEAPPSLRDVAFPHDMLGGGYPLVTDTQGHEHIGSAGCLVTDGNNIYVLTNQHVSGEPGNTVYTISNGQRQAIGQAITNQLRKRSFAEVYPDWSGTNAYLNLDAGLIRIEDLSKWTAQIFGLGELGAPVNLNPENISLDLIGLPVCAHGSASGRMYGEIQALFYRYCSMGGFDYVSELLIGSRPGQPTLQTMPGDSGTIWCLDPDHAPGQQKSGGSPIKAPILLRPLALQWGGHVVQETQGSAQLRFALASCLSIVCHELDVDLVTSWNTGHREYWGEVGHYKIAGSACDILQSPNLKTLMSNNKDAIAFGDDQLVQGTTHIHGGGQFVPLADVADLIWRTTRPQDESNHFADMDQPGKGAFDGQTLLDLCQDERNVSIALWNNFYDALNMDAKRGALPFRVWQMYDEMVAALKQQDVASFVCIAGTMAHYVGDACQPLHVSYLHHGHPDQPSEHGVHSAYETAMVNRFTAEIVDGINQKLAGITLNPPIAGGKQAALAVIAMMHHSLQFLPPETIIAAYNTGSQMHNSLNYMWQQLGEQTIQLMVDGAQCLASIWESAWREATGEQSIPSTALGTIPTKQLQQLYSQPGLAPSYQLQDPLFAQELATTPADTTSQVPA</sequence>
<dbReference type="InterPro" id="IPR009003">
    <property type="entry name" value="Peptidase_S1_PA"/>
</dbReference>
<protein>
    <recommendedName>
        <fullName evidence="3">S1/P1 Nuclease</fullName>
    </recommendedName>
</protein>
<evidence type="ECO:0008006" key="3">
    <source>
        <dbReference type="Google" id="ProtNLM"/>
    </source>
</evidence>
<reference evidence="1 2" key="1">
    <citation type="journal article" date="2021" name="Int. J. Syst. Evol. Microbiol.">
        <title>Reticulibacter mediterranei gen. nov., sp. nov., within the new family Reticulibacteraceae fam. nov., and Ktedonospora formicarum gen. nov., sp. nov., Ktedonobacter robiniae sp. nov., Dictyobacter formicarum sp. nov. and Dictyobacter arantiisoli sp. nov., belonging to the class Ktedonobacteria.</title>
        <authorList>
            <person name="Yabe S."/>
            <person name="Zheng Y."/>
            <person name="Wang C.M."/>
            <person name="Sakai Y."/>
            <person name="Abe K."/>
            <person name="Yokota A."/>
            <person name="Donadio S."/>
            <person name="Cavaletti L."/>
            <person name="Monciardini P."/>
        </authorList>
    </citation>
    <scope>NUCLEOTIDE SEQUENCE [LARGE SCALE GENOMIC DNA]</scope>
    <source>
        <strain evidence="1 2">SOSP1-30</strain>
    </source>
</reference>
<dbReference type="SUPFAM" id="SSF48537">
    <property type="entry name" value="Phospholipase C/P1 nuclease"/>
    <property type="match status" value="1"/>
</dbReference>
<name>A0ABQ3V3H2_9CHLR</name>
<comment type="caution">
    <text evidence="1">The sequence shown here is derived from an EMBL/GenBank/DDBJ whole genome shotgun (WGS) entry which is preliminary data.</text>
</comment>
<organism evidence="1 2">
    <name type="scientific">Ktedonobacter robiniae</name>
    <dbReference type="NCBI Taxonomy" id="2778365"/>
    <lineage>
        <taxon>Bacteria</taxon>
        <taxon>Bacillati</taxon>
        <taxon>Chloroflexota</taxon>
        <taxon>Ktedonobacteria</taxon>
        <taxon>Ktedonobacterales</taxon>
        <taxon>Ktedonobacteraceae</taxon>
        <taxon>Ktedonobacter</taxon>
    </lineage>
</organism>
<dbReference type="InterPro" id="IPR008947">
    <property type="entry name" value="PLipase_C/P1_nuclease_dom_sf"/>
</dbReference>
<evidence type="ECO:0000313" key="1">
    <source>
        <dbReference type="EMBL" id="GHO59729.1"/>
    </source>
</evidence>
<gene>
    <name evidence="1" type="ORF">KSB_82040</name>
</gene>
<dbReference type="EMBL" id="BNJG01000003">
    <property type="protein sequence ID" value="GHO59729.1"/>
    <property type="molecule type" value="Genomic_DNA"/>
</dbReference>